<dbReference type="EMBL" id="JBHTBZ010000017">
    <property type="protein sequence ID" value="MFC7460455.1"/>
    <property type="molecule type" value="Genomic_DNA"/>
</dbReference>
<evidence type="ECO:0000313" key="1">
    <source>
        <dbReference type="EMBL" id="MFC7460455.1"/>
    </source>
</evidence>
<organism evidence="1 2">
    <name type="scientific">Hydrogenophaga defluvii</name>
    <dbReference type="NCBI Taxonomy" id="249410"/>
    <lineage>
        <taxon>Bacteria</taxon>
        <taxon>Pseudomonadati</taxon>
        <taxon>Pseudomonadota</taxon>
        <taxon>Betaproteobacteria</taxon>
        <taxon>Burkholderiales</taxon>
        <taxon>Comamonadaceae</taxon>
        <taxon>Hydrogenophaga</taxon>
    </lineage>
</organism>
<name>A0ABW2SAX7_9BURK</name>
<gene>
    <name evidence="1" type="ORF">ACFQU0_08445</name>
</gene>
<keyword evidence="2" id="KW-1185">Reference proteome</keyword>
<accession>A0ABW2SAX7</accession>
<sequence length="81" mass="8561">MQYERGTGGVTVDIFRAQDPKDVGVVLRITSTGDVGFIAHAAVIDGGVELHLAGDQAERCLLDALHAAIGEFRVITDLLKG</sequence>
<dbReference type="Proteomes" id="UP001596457">
    <property type="component" value="Unassembled WGS sequence"/>
</dbReference>
<comment type="caution">
    <text evidence="1">The sequence shown here is derived from an EMBL/GenBank/DDBJ whole genome shotgun (WGS) entry which is preliminary data.</text>
</comment>
<protein>
    <submittedName>
        <fullName evidence="1">Uncharacterized protein</fullName>
    </submittedName>
</protein>
<evidence type="ECO:0000313" key="2">
    <source>
        <dbReference type="Proteomes" id="UP001596457"/>
    </source>
</evidence>
<dbReference type="RefSeq" id="WP_382199735.1">
    <property type="nucleotide sequence ID" value="NZ_JBHTBZ010000017.1"/>
</dbReference>
<proteinExistence type="predicted"/>
<reference evidence="2" key="1">
    <citation type="journal article" date="2019" name="Int. J. Syst. Evol. Microbiol.">
        <title>The Global Catalogue of Microorganisms (GCM) 10K type strain sequencing project: providing services to taxonomists for standard genome sequencing and annotation.</title>
        <authorList>
            <consortium name="The Broad Institute Genomics Platform"/>
            <consortium name="The Broad Institute Genome Sequencing Center for Infectious Disease"/>
            <person name="Wu L."/>
            <person name="Ma J."/>
        </authorList>
    </citation>
    <scope>NUCLEOTIDE SEQUENCE [LARGE SCALE GENOMIC DNA]</scope>
    <source>
        <strain evidence="2">CCUG 53903</strain>
    </source>
</reference>